<sequence length="95" mass="10738">MTEHPPLPERPTWADLVEGDVLTHNYNSSHTWKWHVMGQVYPLPPYPGYIGVPICTYVDGKPFGPTHTVRFRVTDLVADLGTVTVITPSPTRRKK</sequence>
<comment type="caution">
    <text evidence="1">The sequence shown here is derived from an EMBL/GenBank/DDBJ whole genome shotgun (WGS) entry which is preliminary data.</text>
</comment>
<evidence type="ECO:0000313" key="2">
    <source>
        <dbReference type="Proteomes" id="UP001500320"/>
    </source>
</evidence>
<evidence type="ECO:0000313" key="1">
    <source>
        <dbReference type="EMBL" id="GAA3144268.1"/>
    </source>
</evidence>
<proteinExistence type="predicted"/>
<name>A0ABP6ND18_9ACTN</name>
<dbReference type="RefSeq" id="WP_344861545.1">
    <property type="nucleotide sequence ID" value="NZ_BAAAUT010000031.1"/>
</dbReference>
<dbReference type="Proteomes" id="UP001500320">
    <property type="component" value="Unassembled WGS sequence"/>
</dbReference>
<gene>
    <name evidence="1" type="ORF">GCM10010466_39230</name>
</gene>
<reference evidence="2" key="1">
    <citation type="journal article" date="2019" name="Int. J. Syst. Evol. Microbiol.">
        <title>The Global Catalogue of Microorganisms (GCM) 10K type strain sequencing project: providing services to taxonomists for standard genome sequencing and annotation.</title>
        <authorList>
            <consortium name="The Broad Institute Genomics Platform"/>
            <consortium name="The Broad Institute Genome Sequencing Center for Infectious Disease"/>
            <person name="Wu L."/>
            <person name="Ma J."/>
        </authorList>
    </citation>
    <scope>NUCLEOTIDE SEQUENCE [LARGE SCALE GENOMIC DNA]</scope>
    <source>
        <strain evidence="2">JCM 9373</strain>
    </source>
</reference>
<dbReference type="EMBL" id="BAAAUT010000031">
    <property type="protein sequence ID" value="GAA3144268.1"/>
    <property type="molecule type" value="Genomic_DNA"/>
</dbReference>
<organism evidence="1 2">
    <name type="scientific">Planomonospora alba</name>
    <dbReference type="NCBI Taxonomy" id="161354"/>
    <lineage>
        <taxon>Bacteria</taxon>
        <taxon>Bacillati</taxon>
        <taxon>Actinomycetota</taxon>
        <taxon>Actinomycetes</taxon>
        <taxon>Streptosporangiales</taxon>
        <taxon>Streptosporangiaceae</taxon>
        <taxon>Planomonospora</taxon>
    </lineage>
</organism>
<keyword evidence="2" id="KW-1185">Reference proteome</keyword>
<accession>A0ABP6ND18</accession>
<protein>
    <submittedName>
        <fullName evidence="1">Uncharacterized protein</fullName>
    </submittedName>
</protein>